<reference evidence="3 4" key="1">
    <citation type="submission" date="2022-11" db="EMBL/GenBank/DDBJ databases">
        <title>The characterization of three novel Bacteroidetes species and genomic analysis of their roles in tidal elemental geochemical cycles.</title>
        <authorList>
            <person name="Ma K.-J."/>
        </authorList>
    </citation>
    <scope>NUCLEOTIDE SEQUENCE [LARGE SCALE GENOMIC DNA]</scope>
    <source>
        <strain evidence="3 4">M82</strain>
    </source>
</reference>
<gene>
    <name evidence="3" type="ORF">OO017_15075</name>
</gene>
<feature type="transmembrane region" description="Helical" evidence="1">
    <location>
        <begin position="268"/>
        <end position="300"/>
    </location>
</feature>
<feature type="transmembrane region" description="Helical" evidence="1">
    <location>
        <begin position="48"/>
        <end position="68"/>
    </location>
</feature>
<evidence type="ECO:0000313" key="4">
    <source>
        <dbReference type="Proteomes" id="UP001207228"/>
    </source>
</evidence>
<name>A0ABT3RJA2_9BACT</name>
<proteinExistence type="predicted"/>
<organism evidence="3 4">
    <name type="scientific">Pontibacter anaerobius</name>
    <dbReference type="NCBI Taxonomy" id="2993940"/>
    <lineage>
        <taxon>Bacteria</taxon>
        <taxon>Pseudomonadati</taxon>
        <taxon>Bacteroidota</taxon>
        <taxon>Cytophagia</taxon>
        <taxon>Cytophagales</taxon>
        <taxon>Hymenobacteraceae</taxon>
        <taxon>Pontibacter</taxon>
    </lineage>
</organism>
<keyword evidence="4" id="KW-1185">Reference proteome</keyword>
<feature type="domain" description="DUF4401" evidence="2">
    <location>
        <begin position="45"/>
        <end position="350"/>
    </location>
</feature>
<evidence type="ECO:0000256" key="1">
    <source>
        <dbReference type="SAM" id="Phobius"/>
    </source>
</evidence>
<protein>
    <submittedName>
        <fullName evidence="3">DUF4401 domain-containing protein</fullName>
    </submittedName>
</protein>
<sequence length="358" mass="38638">MANTDTTQLDALLQELEQEQPDFYYDRDSIEAETSHTASLLKRVPIKVLTILGGLLGMTTFMGFLLMAGLYNSGIGMLFFGICFLVGSEALIRLKKDATADAMGVSLNIMGYALLTIGTGQMTDGDTAVTLVLACAALMIISLSESAICVFISVLVLNGSLLSLIFIHEAFSLSHGLIAILAAILTYMSLYEAKLLAGSPRFGLVLGPVRMGVIVSLVIVLALFVHQKFLSTSIEHFWTSSIFLAGCLLLLVHHVLRGMPMVSKQAHGVIYTCCVLLLAPFILTPSVPGALLILLASFYIGHNPGFWVGLLALVYFVILYYYDLNMTLLAKSGVLIASGLLFLGGFVLLNNYLKSYAD</sequence>
<accession>A0ABT3RJA2</accession>
<dbReference type="EMBL" id="JAPFQO010000010">
    <property type="protein sequence ID" value="MCX2741280.1"/>
    <property type="molecule type" value="Genomic_DNA"/>
</dbReference>
<dbReference type="RefSeq" id="WP_266053417.1">
    <property type="nucleotide sequence ID" value="NZ_JAPFQO010000010.1"/>
</dbReference>
<keyword evidence="1" id="KW-0812">Transmembrane</keyword>
<dbReference type="Pfam" id="PF14351">
    <property type="entry name" value="DUF4401"/>
    <property type="match status" value="1"/>
</dbReference>
<evidence type="ECO:0000259" key="2">
    <source>
        <dbReference type="Pfam" id="PF14351"/>
    </source>
</evidence>
<feature type="transmembrane region" description="Helical" evidence="1">
    <location>
        <begin position="104"/>
        <end position="121"/>
    </location>
</feature>
<feature type="transmembrane region" description="Helical" evidence="1">
    <location>
        <begin position="74"/>
        <end position="92"/>
    </location>
</feature>
<keyword evidence="1" id="KW-0472">Membrane</keyword>
<dbReference type="InterPro" id="IPR025513">
    <property type="entry name" value="DUF4401"/>
</dbReference>
<dbReference type="Proteomes" id="UP001207228">
    <property type="component" value="Unassembled WGS sequence"/>
</dbReference>
<feature type="transmembrane region" description="Helical" evidence="1">
    <location>
        <begin position="306"/>
        <end position="322"/>
    </location>
</feature>
<feature type="transmembrane region" description="Helical" evidence="1">
    <location>
        <begin position="237"/>
        <end position="256"/>
    </location>
</feature>
<feature type="transmembrane region" description="Helical" evidence="1">
    <location>
        <begin position="202"/>
        <end position="225"/>
    </location>
</feature>
<comment type="caution">
    <text evidence="3">The sequence shown here is derived from an EMBL/GenBank/DDBJ whole genome shotgun (WGS) entry which is preliminary data.</text>
</comment>
<evidence type="ECO:0000313" key="3">
    <source>
        <dbReference type="EMBL" id="MCX2741280.1"/>
    </source>
</evidence>
<keyword evidence="1" id="KW-1133">Transmembrane helix</keyword>
<feature type="transmembrane region" description="Helical" evidence="1">
    <location>
        <begin position="173"/>
        <end position="190"/>
    </location>
</feature>
<feature type="transmembrane region" description="Helical" evidence="1">
    <location>
        <begin position="334"/>
        <end position="353"/>
    </location>
</feature>